<dbReference type="InterPro" id="IPR009001">
    <property type="entry name" value="Transl_elong_EF1A/Init_IF2_C"/>
</dbReference>
<dbReference type="InterPro" id="IPR004160">
    <property type="entry name" value="Transl_elong_EFTu/EF1A_C"/>
</dbReference>
<evidence type="ECO:0000313" key="7">
    <source>
        <dbReference type="EMBL" id="MDO3382735.1"/>
    </source>
</evidence>
<gene>
    <name evidence="6" type="primary">tuf</name>
    <name evidence="6" type="ORF">QWI16_00730</name>
    <name evidence="7" type="ORF">QWI16_11185</name>
</gene>
<keyword evidence="1" id="KW-0547">Nucleotide-binding</keyword>
<evidence type="ECO:0000259" key="5">
    <source>
        <dbReference type="Pfam" id="PF03143"/>
    </source>
</evidence>
<dbReference type="GO" id="GO:0003746">
    <property type="term" value="F:translation elongation factor activity"/>
    <property type="evidence" value="ECO:0007669"/>
    <property type="project" value="UniProtKB-KW"/>
</dbReference>
<keyword evidence="2 6" id="KW-0251">Elongation factor</keyword>
<feature type="domain" description="Translation elongation factor EFTu/EF1A C-terminal" evidence="5">
    <location>
        <begin position="1"/>
        <end position="44"/>
    </location>
</feature>
<proteinExistence type="predicted"/>
<evidence type="ECO:0000313" key="6">
    <source>
        <dbReference type="EMBL" id="MDO3380674.1"/>
    </source>
</evidence>
<dbReference type="Proteomes" id="UP001168380">
    <property type="component" value="Unassembled WGS sequence"/>
</dbReference>
<comment type="caution">
    <text evidence="6">The sequence shown here is derived from an EMBL/GenBank/DDBJ whole genome shotgun (WGS) entry which is preliminary data.</text>
</comment>
<feature type="non-terminal residue" evidence="6">
    <location>
        <position position="1"/>
    </location>
</feature>
<dbReference type="EMBL" id="JAULRT010000056">
    <property type="protein sequence ID" value="MDO3382735.1"/>
    <property type="molecule type" value="Genomic_DNA"/>
</dbReference>
<evidence type="ECO:0000256" key="1">
    <source>
        <dbReference type="ARBA" id="ARBA00022741"/>
    </source>
</evidence>
<evidence type="ECO:0000256" key="3">
    <source>
        <dbReference type="ARBA" id="ARBA00022917"/>
    </source>
</evidence>
<keyword evidence="8" id="KW-1185">Reference proteome</keyword>
<keyword evidence="3" id="KW-0648">Protein biosynthesis</keyword>
<name>A0ABT8T976_9GAMM</name>
<evidence type="ECO:0000256" key="2">
    <source>
        <dbReference type="ARBA" id="ARBA00022768"/>
    </source>
</evidence>
<dbReference type="Gene3D" id="2.40.30.10">
    <property type="entry name" value="Translation factors"/>
    <property type="match status" value="1"/>
</dbReference>
<accession>A0ABT8T976</accession>
<keyword evidence="4" id="KW-0342">GTP-binding</keyword>
<protein>
    <submittedName>
        <fullName evidence="6">Elongation factor Tu</fullName>
    </submittedName>
</protein>
<organism evidence="6 8">
    <name type="scientific">Gilvimarinus algae</name>
    <dbReference type="NCBI Taxonomy" id="3058037"/>
    <lineage>
        <taxon>Bacteria</taxon>
        <taxon>Pseudomonadati</taxon>
        <taxon>Pseudomonadota</taxon>
        <taxon>Gammaproteobacteria</taxon>
        <taxon>Cellvibrionales</taxon>
        <taxon>Cellvibrionaceae</taxon>
        <taxon>Gilvimarinus</taxon>
    </lineage>
</organism>
<dbReference type="SUPFAM" id="SSF50465">
    <property type="entry name" value="EF-Tu/eEF-1alpha/eIF2-gamma C-terminal domain"/>
    <property type="match status" value="1"/>
</dbReference>
<evidence type="ECO:0000313" key="8">
    <source>
        <dbReference type="Proteomes" id="UP001168380"/>
    </source>
</evidence>
<sequence length="46" mass="4910">EMVMPGDNIQMSVTLIHPVAMEDGLRFAIREGGRTVGAGVVAKIIE</sequence>
<dbReference type="Pfam" id="PF03143">
    <property type="entry name" value="GTP_EFTU_D3"/>
    <property type="match status" value="1"/>
</dbReference>
<evidence type="ECO:0000256" key="4">
    <source>
        <dbReference type="ARBA" id="ARBA00023134"/>
    </source>
</evidence>
<reference evidence="6" key="1">
    <citation type="submission" date="2023-07" db="EMBL/GenBank/DDBJ databases">
        <title>Gilvimarinus algae sp. nov., isolated from the surface of Kelp.</title>
        <authorList>
            <person name="Sun Y.Y."/>
            <person name="Gong Y."/>
            <person name="Du Z.J."/>
        </authorList>
    </citation>
    <scope>NUCLEOTIDE SEQUENCE</scope>
    <source>
        <strain evidence="6">SDUM040014</strain>
    </source>
</reference>
<dbReference type="EMBL" id="JAULRT010000031">
    <property type="protein sequence ID" value="MDO3380674.1"/>
    <property type="molecule type" value="Genomic_DNA"/>
</dbReference>